<proteinExistence type="inferred from homology"/>
<dbReference type="InterPro" id="IPR002347">
    <property type="entry name" value="SDR_fam"/>
</dbReference>
<accession>A0A168DKT1</accession>
<comment type="similarity">
    <text evidence="1">Belongs to the short-chain dehydrogenases/reductases (SDR) family.</text>
</comment>
<dbReference type="AlphaFoldDB" id="A0A168DKT1"/>
<dbReference type="Pfam" id="PF00106">
    <property type="entry name" value="adh_short"/>
    <property type="match status" value="1"/>
</dbReference>
<evidence type="ECO:0000313" key="5">
    <source>
        <dbReference type="Proteomes" id="UP000076881"/>
    </source>
</evidence>
<comment type="caution">
    <text evidence="4">The sequence shown here is derived from an EMBL/GenBank/DDBJ whole genome shotgun (WGS) entry which is preliminary data.</text>
</comment>
<keyword evidence="2" id="KW-0521">NADP</keyword>
<dbReference type="Gene3D" id="3.40.50.720">
    <property type="entry name" value="NAD(P)-binding Rossmann-like Domain"/>
    <property type="match status" value="1"/>
</dbReference>
<keyword evidence="3" id="KW-0560">Oxidoreductase</keyword>
<reference evidence="4 5" key="1">
    <citation type="journal article" date="2016" name="Genome Biol. Evol.">
        <title>Divergent and convergent evolution of fungal pathogenicity.</title>
        <authorList>
            <person name="Shang Y."/>
            <person name="Xiao G."/>
            <person name="Zheng P."/>
            <person name="Cen K."/>
            <person name="Zhan S."/>
            <person name="Wang C."/>
        </authorList>
    </citation>
    <scope>NUCLEOTIDE SEQUENCE [LARGE SCALE GENOMIC DNA]</scope>
    <source>
        <strain evidence="4 5">RCEF 1005</strain>
    </source>
</reference>
<organism evidence="4 5">
    <name type="scientific">Akanthomyces lecanii RCEF 1005</name>
    <dbReference type="NCBI Taxonomy" id="1081108"/>
    <lineage>
        <taxon>Eukaryota</taxon>
        <taxon>Fungi</taxon>
        <taxon>Dikarya</taxon>
        <taxon>Ascomycota</taxon>
        <taxon>Pezizomycotina</taxon>
        <taxon>Sordariomycetes</taxon>
        <taxon>Hypocreomycetidae</taxon>
        <taxon>Hypocreales</taxon>
        <taxon>Cordycipitaceae</taxon>
        <taxon>Akanthomyces</taxon>
        <taxon>Cordyceps confragosa</taxon>
    </lineage>
</organism>
<dbReference type="Proteomes" id="UP000076881">
    <property type="component" value="Unassembled WGS sequence"/>
</dbReference>
<dbReference type="CDD" id="cd05233">
    <property type="entry name" value="SDR_c"/>
    <property type="match status" value="1"/>
</dbReference>
<dbReference type="PRINTS" id="PR00081">
    <property type="entry name" value="GDHRDH"/>
</dbReference>
<evidence type="ECO:0000256" key="2">
    <source>
        <dbReference type="ARBA" id="ARBA00022857"/>
    </source>
</evidence>
<name>A0A168DKT1_CORDF</name>
<protein>
    <submittedName>
        <fullName evidence="4">NAD(P)-binding domain protein</fullName>
    </submittedName>
</protein>
<dbReference type="PANTHER" id="PTHR42901">
    <property type="entry name" value="ALCOHOL DEHYDROGENASE"/>
    <property type="match status" value="1"/>
</dbReference>
<sequence>MAVDTTFPVKTTHKASYESISPSLKELSQAGRTILVTGSSGGIGLAIVRGFAEAHASTVILTGRTVETLSAVASKLAADFPKTKFVPKALDVANIDAIDAFWDELEAQNTTVDVLVLSAARVSTPMPIVKLGHRETRADFQVNVGSNAAFADRFYSQSKRDAGKKLFLVNISTLIVHDMNYAAHFPNYSASKAAGTMLLQNMSYGVPASDMQIVSFHPGSIFTPGARKAGFTEDSLPYDDESLPGHFAVWAASDQASFLHGRFVWASWDVNELQSGEARKRIDDDAAYLRLGVHGL</sequence>
<evidence type="ECO:0000256" key="3">
    <source>
        <dbReference type="ARBA" id="ARBA00023002"/>
    </source>
</evidence>
<dbReference type="STRING" id="1081108.A0A168DKT1"/>
<dbReference type="GO" id="GO:0016491">
    <property type="term" value="F:oxidoreductase activity"/>
    <property type="evidence" value="ECO:0007669"/>
    <property type="project" value="UniProtKB-KW"/>
</dbReference>
<evidence type="ECO:0000256" key="1">
    <source>
        <dbReference type="ARBA" id="ARBA00006484"/>
    </source>
</evidence>
<dbReference type="InterPro" id="IPR020904">
    <property type="entry name" value="Sc_DH/Rdtase_CS"/>
</dbReference>
<evidence type="ECO:0000313" key="4">
    <source>
        <dbReference type="EMBL" id="OAA72733.1"/>
    </source>
</evidence>
<gene>
    <name evidence="4" type="ORF">LEL_08517</name>
</gene>
<dbReference type="OrthoDB" id="1933717at2759"/>
<dbReference type="EMBL" id="AZHF01000007">
    <property type="protein sequence ID" value="OAA72733.1"/>
    <property type="molecule type" value="Genomic_DNA"/>
</dbReference>
<dbReference type="SUPFAM" id="SSF51735">
    <property type="entry name" value="NAD(P)-binding Rossmann-fold domains"/>
    <property type="match status" value="1"/>
</dbReference>
<dbReference type="InterPro" id="IPR036291">
    <property type="entry name" value="NAD(P)-bd_dom_sf"/>
</dbReference>
<keyword evidence="5" id="KW-1185">Reference proteome</keyword>
<dbReference type="PROSITE" id="PS00061">
    <property type="entry name" value="ADH_SHORT"/>
    <property type="match status" value="1"/>
</dbReference>
<dbReference type="PANTHER" id="PTHR42901:SF1">
    <property type="entry name" value="ALCOHOL DEHYDROGENASE"/>
    <property type="match status" value="1"/>
</dbReference>